<evidence type="ECO:0000313" key="2">
    <source>
        <dbReference type="EMBL" id="KAA1108120.1"/>
    </source>
</evidence>
<accession>A0A5B0Q4E7</accession>
<sequence length="111" mass="12499">MSVSELLNPAGESEYSVWTTEEIFKSVTDQNTEEDQDNNESSKPPPRPKPTAKEVFKAISLINDYIENDTTEVADKLNQSMEAYSKQLVDHLIATAQQTSITSFFHPMNSK</sequence>
<dbReference type="EMBL" id="VSWC01000028">
    <property type="protein sequence ID" value="KAA1108120.1"/>
    <property type="molecule type" value="Genomic_DNA"/>
</dbReference>
<feature type="region of interest" description="Disordered" evidence="1">
    <location>
        <begin position="26"/>
        <end position="51"/>
    </location>
</feature>
<proteinExistence type="predicted"/>
<comment type="caution">
    <text evidence="2">The sequence shown here is derived from an EMBL/GenBank/DDBJ whole genome shotgun (WGS) entry which is preliminary data.</text>
</comment>
<dbReference type="Proteomes" id="UP000324748">
    <property type="component" value="Unassembled WGS sequence"/>
</dbReference>
<gene>
    <name evidence="2" type="ORF">PGT21_001011</name>
</gene>
<organism evidence="2 3">
    <name type="scientific">Puccinia graminis f. sp. tritici</name>
    <dbReference type="NCBI Taxonomy" id="56615"/>
    <lineage>
        <taxon>Eukaryota</taxon>
        <taxon>Fungi</taxon>
        <taxon>Dikarya</taxon>
        <taxon>Basidiomycota</taxon>
        <taxon>Pucciniomycotina</taxon>
        <taxon>Pucciniomycetes</taxon>
        <taxon>Pucciniales</taxon>
        <taxon>Pucciniaceae</taxon>
        <taxon>Puccinia</taxon>
    </lineage>
</organism>
<dbReference type="AlphaFoldDB" id="A0A5B0Q4E7"/>
<evidence type="ECO:0000256" key="1">
    <source>
        <dbReference type="SAM" id="MobiDB-lite"/>
    </source>
</evidence>
<protein>
    <submittedName>
        <fullName evidence="2">Uncharacterized protein</fullName>
    </submittedName>
</protein>
<keyword evidence="3" id="KW-1185">Reference proteome</keyword>
<evidence type="ECO:0000313" key="3">
    <source>
        <dbReference type="Proteomes" id="UP000324748"/>
    </source>
</evidence>
<dbReference type="OrthoDB" id="162969at2759"/>
<reference evidence="2 3" key="1">
    <citation type="submission" date="2019-05" db="EMBL/GenBank/DDBJ databases">
        <title>Emergence of the Ug99 lineage of the wheat stem rust pathogen through somatic hybridization.</title>
        <authorList>
            <person name="Li F."/>
            <person name="Upadhyaya N.M."/>
            <person name="Sperschneider J."/>
            <person name="Matny O."/>
            <person name="Nguyen-Phuc H."/>
            <person name="Mago R."/>
            <person name="Raley C."/>
            <person name="Miller M.E."/>
            <person name="Silverstein K.A.T."/>
            <person name="Henningsen E."/>
            <person name="Hirsch C.D."/>
            <person name="Visser B."/>
            <person name="Pretorius Z.A."/>
            <person name="Steffenson B.J."/>
            <person name="Schwessinger B."/>
            <person name="Dodds P.N."/>
            <person name="Figueroa M."/>
        </authorList>
    </citation>
    <scope>NUCLEOTIDE SEQUENCE [LARGE SCALE GENOMIC DNA]</scope>
    <source>
        <strain evidence="2">21-0</strain>
    </source>
</reference>
<name>A0A5B0Q4E7_PUCGR</name>